<dbReference type="AlphaFoldDB" id="A0A4Y2KWP7"/>
<gene>
    <name evidence="1" type="ORF">AVEN_76857_1</name>
</gene>
<name>A0A4Y2KWP7_ARAVE</name>
<evidence type="ECO:0000313" key="2">
    <source>
        <dbReference type="Proteomes" id="UP000499080"/>
    </source>
</evidence>
<comment type="caution">
    <text evidence="1">The sequence shown here is derived from an EMBL/GenBank/DDBJ whole genome shotgun (WGS) entry which is preliminary data.</text>
</comment>
<proteinExistence type="predicted"/>
<organism evidence="1 2">
    <name type="scientific">Araneus ventricosus</name>
    <name type="common">Orbweaver spider</name>
    <name type="synonym">Epeira ventricosa</name>
    <dbReference type="NCBI Taxonomy" id="182803"/>
    <lineage>
        <taxon>Eukaryota</taxon>
        <taxon>Metazoa</taxon>
        <taxon>Ecdysozoa</taxon>
        <taxon>Arthropoda</taxon>
        <taxon>Chelicerata</taxon>
        <taxon>Arachnida</taxon>
        <taxon>Araneae</taxon>
        <taxon>Araneomorphae</taxon>
        <taxon>Entelegynae</taxon>
        <taxon>Araneoidea</taxon>
        <taxon>Araneidae</taxon>
        <taxon>Araneus</taxon>
    </lineage>
</organism>
<accession>A0A4Y2KWP7</accession>
<evidence type="ECO:0000313" key="1">
    <source>
        <dbReference type="EMBL" id="GBN06682.1"/>
    </source>
</evidence>
<reference evidence="1 2" key="1">
    <citation type="journal article" date="2019" name="Sci. Rep.">
        <title>Orb-weaving spider Araneus ventricosus genome elucidates the spidroin gene catalogue.</title>
        <authorList>
            <person name="Kono N."/>
            <person name="Nakamura H."/>
            <person name="Ohtoshi R."/>
            <person name="Moran D.A.P."/>
            <person name="Shinohara A."/>
            <person name="Yoshida Y."/>
            <person name="Fujiwara M."/>
            <person name="Mori M."/>
            <person name="Tomita M."/>
            <person name="Arakawa K."/>
        </authorList>
    </citation>
    <scope>NUCLEOTIDE SEQUENCE [LARGE SCALE GENOMIC DNA]</scope>
</reference>
<keyword evidence="2" id="KW-1185">Reference proteome</keyword>
<dbReference type="Proteomes" id="UP000499080">
    <property type="component" value="Unassembled WGS sequence"/>
</dbReference>
<dbReference type="EMBL" id="BGPR01005091">
    <property type="protein sequence ID" value="GBN06682.1"/>
    <property type="molecule type" value="Genomic_DNA"/>
</dbReference>
<sequence>MMMIGSSVDYVRSGGMRNVPFTKTVEHLYATTAKFSGSVLLASCPAYSYPPRRRIPLPRSFAIASHHVNPSTISHHFGHLFPPYSIPQCTMQLKSVPSLTRLPVSASFMARRSKWSSRMSKVG</sequence>
<protein>
    <submittedName>
        <fullName evidence="1">Uncharacterized protein</fullName>
    </submittedName>
</protein>